<reference evidence="1 2" key="1">
    <citation type="journal article" date="2023" name="Microorganisms">
        <title>Thiorhodovibrio frisius and Trv. litoralis spp. nov., Two Novel Members from a Clade of Fastidious Purple Sulfur Bacteria That Exhibit Unique Red-Shifted Light-Harvesting Capabilities.</title>
        <authorList>
            <person name="Methner A."/>
            <person name="Kuzyk S.B."/>
            <person name="Petersen J."/>
            <person name="Bauer S."/>
            <person name="Brinkmann H."/>
            <person name="Sichau K."/>
            <person name="Wanner G."/>
            <person name="Wolf J."/>
            <person name="Neumann-Schaal M."/>
            <person name="Henke P."/>
            <person name="Tank M."/>
            <person name="Sproer C."/>
            <person name="Bunk B."/>
            <person name="Overmann J."/>
        </authorList>
    </citation>
    <scope>NUCLEOTIDE SEQUENCE [LARGE SCALE GENOMIC DNA]</scope>
    <source>
        <strain evidence="1 2">DSM 6702</strain>
    </source>
</reference>
<dbReference type="EMBL" id="CP121472">
    <property type="protein sequence ID" value="WPL18653.1"/>
    <property type="molecule type" value="Genomic_DNA"/>
</dbReference>
<name>A0ABZ0SCA1_9GAMM</name>
<evidence type="ECO:0008006" key="3">
    <source>
        <dbReference type="Google" id="ProtNLM"/>
    </source>
</evidence>
<keyword evidence="2" id="KW-1185">Reference proteome</keyword>
<evidence type="ECO:0000313" key="1">
    <source>
        <dbReference type="EMBL" id="WPL18653.1"/>
    </source>
</evidence>
<gene>
    <name evidence="1" type="ORF">Thiowin_03733</name>
</gene>
<sequence>MKDFLIIVVLLLIGAGWFAFVGYSHATKLRYECGVAYPWYDAFFLDTDHCPGDTPQS</sequence>
<organism evidence="1 2">
    <name type="scientific">Thiorhodovibrio winogradskyi</name>
    <dbReference type="NCBI Taxonomy" id="77007"/>
    <lineage>
        <taxon>Bacteria</taxon>
        <taxon>Pseudomonadati</taxon>
        <taxon>Pseudomonadota</taxon>
        <taxon>Gammaproteobacteria</taxon>
        <taxon>Chromatiales</taxon>
        <taxon>Chromatiaceae</taxon>
        <taxon>Thiorhodovibrio</taxon>
    </lineage>
</organism>
<dbReference type="Proteomes" id="UP001432180">
    <property type="component" value="Chromosome"/>
</dbReference>
<evidence type="ECO:0000313" key="2">
    <source>
        <dbReference type="Proteomes" id="UP001432180"/>
    </source>
</evidence>
<protein>
    <recommendedName>
        <fullName evidence="3">TMhelix containing protein</fullName>
    </recommendedName>
</protein>
<accession>A0ABZ0SCA1</accession>
<proteinExistence type="predicted"/>
<dbReference type="RefSeq" id="WP_328984404.1">
    <property type="nucleotide sequence ID" value="NZ_CP121472.1"/>
</dbReference>